<feature type="signal peptide" evidence="3">
    <location>
        <begin position="1"/>
        <end position="21"/>
    </location>
</feature>
<dbReference type="GO" id="GO:0003755">
    <property type="term" value="F:peptidyl-prolyl cis-trans isomerase activity"/>
    <property type="evidence" value="ECO:0007669"/>
    <property type="project" value="UniProtKB-UniRule"/>
</dbReference>
<comment type="similarity">
    <text evidence="3">Belongs to the cyclophilin-type PPIase family.</text>
</comment>
<dbReference type="Pfam" id="PF00160">
    <property type="entry name" value="Pro_isomerase"/>
    <property type="match status" value="1"/>
</dbReference>
<dbReference type="PANTHER" id="PTHR45625:SF4">
    <property type="entry name" value="PEPTIDYLPROLYL ISOMERASE DOMAIN AND WD REPEAT-CONTAINING PROTEIN 1"/>
    <property type="match status" value="1"/>
</dbReference>
<accession>A0A0G0JYF2</accession>
<reference evidence="5 6" key="1">
    <citation type="journal article" date="2015" name="Nature">
        <title>rRNA introns, odd ribosomes, and small enigmatic genomes across a large radiation of phyla.</title>
        <authorList>
            <person name="Brown C.T."/>
            <person name="Hug L.A."/>
            <person name="Thomas B.C."/>
            <person name="Sharon I."/>
            <person name="Castelle C.J."/>
            <person name="Singh A."/>
            <person name="Wilkins M.J."/>
            <person name="Williams K.H."/>
            <person name="Banfield J.F."/>
        </authorList>
    </citation>
    <scope>NUCLEOTIDE SEQUENCE [LARGE SCALE GENOMIC DNA]</scope>
</reference>
<evidence type="ECO:0000256" key="3">
    <source>
        <dbReference type="RuleBase" id="RU363019"/>
    </source>
</evidence>
<dbReference type="PANTHER" id="PTHR45625">
    <property type="entry name" value="PEPTIDYL-PROLYL CIS-TRANS ISOMERASE-RELATED"/>
    <property type="match status" value="1"/>
</dbReference>
<dbReference type="EC" id="5.2.1.8" evidence="3"/>
<feature type="chain" id="PRO_5006515955" description="Peptidyl-prolyl cis-trans isomerase" evidence="3">
    <location>
        <begin position="22"/>
        <end position="168"/>
    </location>
</feature>
<dbReference type="InterPro" id="IPR044666">
    <property type="entry name" value="Cyclophilin_A-like"/>
</dbReference>
<evidence type="ECO:0000313" key="6">
    <source>
        <dbReference type="Proteomes" id="UP000034406"/>
    </source>
</evidence>
<dbReference type="PRINTS" id="PR00153">
    <property type="entry name" value="CSAPPISMRASE"/>
</dbReference>
<protein>
    <recommendedName>
        <fullName evidence="3">Peptidyl-prolyl cis-trans isomerase</fullName>
        <shortName evidence="3">PPIase</shortName>
        <ecNumber evidence="3">5.2.1.8</ecNumber>
    </recommendedName>
</protein>
<keyword evidence="2 3" id="KW-0413">Isomerase</keyword>
<organism evidence="5 6">
    <name type="scientific">Candidatus Shapirobacteria bacterium GW2011_GWE2_38_30</name>
    <dbReference type="NCBI Taxonomy" id="1618490"/>
    <lineage>
        <taxon>Bacteria</taxon>
        <taxon>Candidatus Shapironibacteriota</taxon>
    </lineage>
</organism>
<feature type="domain" description="PPIase cyclophilin-type" evidence="4">
    <location>
        <begin position="25"/>
        <end position="154"/>
    </location>
</feature>
<evidence type="ECO:0000259" key="4">
    <source>
        <dbReference type="PROSITE" id="PS50072"/>
    </source>
</evidence>
<evidence type="ECO:0000256" key="1">
    <source>
        <dbReference type="ARBA" id="ARBA00023110"/>
    </source>
</evidence>
<keyword evidence="3" id="KW-0732">Signal</keyword>
<dbReference type="EMBL" id="LBUT01000026">
    <property type="protein sequence ID" value="KKQ68180.1"/>
    <property type="molecule type" value="Genomic_DNA"/>
</dbReference>
<name>A0A0G0JYF2_9BACT</name>
<evidence type="ECO:0000256" key="2">
    <source>
        <dbReference type="ARBA" id="ARBA00023235"/>
    </source>
</evidence>
<evidence type="ECO:0000313" key="5">
    <source>
        <dbReference type="EMBL" id="KKQ68180.1"/>
    </source>
</evidence>
<dbReference type="Gene3D" id="2.40.100.10">
    <property type="entry name" value="Cyclophilin-like"/>
    <property type="match status" value="1"/>
</dbReference>
<dbReference type="STRING" id="1618490.US90_C0026G0004"/>
<keyword evidence="1 3" id="KW-0697">Rotamase</keyword>
<comment type="catalytic activity">
    <reaction evidence="3">
        <text>[protein]-peptidylproline (omega=180) = [protein]-peptidylproline (omega=0)</text>
        <dbReference type="Rhea" id="RHEA:16237"/>
        <dbReference type="Rhea" id="RHEA-COMP:10747"/>
        <dbReference type="Rhea" id="RHEA-COMP:10748"/>
        <dbReference type="ChEBI" id="CHEBI:83833"/>
        <dbReference type="ChEBI" id="CHEBI:83834"/>
        <dbReference type="EC" id="5.2.1.8"/>
    </reaction>
</comment>
<proteinExistence type="inferred from homology"/>
<dbReference type="PROSITE" id="PS51257">
    <property type="entry name" value="PROKAR_LIPOPROTEIN"/>
    <property type="match status" value="1"/>
</dbReference>
<dbReference type="InterPro" id="IPR002130">
    <property type="entry name" value="Cyclophilin-type_PPIase_dom"/>
</dbReference>
<comment type="caution">
    <text evidence="5">The sequence shown here is derived from an EMBL/GenBank/DDBJ whole genome shotgun (WGS) entry which is preliminary data.</text>
</comment>
<dbReference type="AlphaFoldDB" id="A0A0G0JYF2"/>
<gene>
    <name evidence="5" type="ORF">US90_C0026G0004</name>
</gene>
<dbReference type="PROSITE" id="PS50072">
    <property type="entry name" value="CSA_PPIASE_2"/>
    <property type="match status" value="1"/>
</dbReference>
<dbReference type="InterPro" id="IPR029000">
    <property type="entry name" value="Cyclophilin-like_dom_sf"/>
</dbReference>
<dbReference type="SUPFAM" id="SSF50891">
    <property type="entry name" value="Cyclophilin-like"/>
    <property type="match status" value="1"/>
</dbReference>
<sequence length="168" mass="18039">MKTKNIFLTTTLILSTFILSACSLFPQNLAINTDKGQIVIKLYPDKSPKTVANFLTKAKNDFYKNLTFHRVEPGFVIQGGDPLGNGTGGGQIASEINDVPFKEGSVGLARGADIKVSNDSQFFICLTTQACQGLSNQYVNFGEVVSGMDVAQKIAVGDKILSVTPDTK</sequence>
<dbReference type="Proteomes" id="UP000034406">
    <property type="component" value="Unassembled WGS sequence"/>
</dbReference>
<dbReference type="CDD" id="cd00317">
    <property type="entry name" value="cyclophilin"/>
    <property type="match status" value="1"/>
</dbReference>
<comment type="function">
    <text evidence="3">PPIases accelerate the folding of proteins. It catalyzes the cis-trans isomerization of proline imidic peptide bonds in oligopeptides.</text>
</comment>